<dbReference type="AlphaFoldDB" id="A0A6N2K2E5"/>
<dbReference type="InterPro" id="IPR024395">
    <property type="entry name" value="CLASP_N_dom"/>
</dbReference>
<organism evidence="3">
    <name type="scientific">Salix viminalis</name>
    <name type="common">Common osier</name>
    <name type="synonym">Basket willow</name>
    <dbReference type="NCBI Taxonomy" id="40686"/>
    <lineage>
        <taxon>Eukaryota</taxon>
        <taxon>Viridiplantae</taxon>
        <taxon>Streptophyta</taxon>
        <taxon>Embryophyta</taxon>
        <taxon>Tracheophyta</taxon>
        <taxon>Spermatophyta</taxon>
        <taxon>Magnoliopsida</taxon>
        <taxon>eudicotyledons</taxon>
        <taxon>Gunneridae</taxon>
        <taxon>Pentapetalae</taxon>
        <taxon>rosids</taxon>
        <taxon>fabids</taxon>
        <taxon>Malpighiales</taxon>
        <taxon>Salicaceae</taxon>
        <taxon>Saliceae</taxon>
        <taxon>Salix</taxon>
    </lineage>
</organism>
<dbReference type="Pfam" id="PF12348">
    <property type="entry name" value="CLASP_N"/>
    <property type="match status" value="2"/>
</dbReference>
<dbReference type="GO" id="GO:0008017">
    <property type="term" value="F:microtubule binding"/>
    <property type="evidence" value="ECO:0007669"/>
    <property type="project" value="TreeGrafter"/>
</dbReference>
<dbReference type="Gene3D" id="1.25.10.10">
    <property type="entry name" value="Leucine-rich Repeat Variant"/>
    <property type="match status" value="2"/>
</dbReference>
<name>A0A6N2K2E5_SALVM</name>
<feature type="domain" description="TOG" evidence="2">
    <location>
        <begin position="59"/>
        <end position="284"/>
    </location>
</feature>
<evidence type="ECO:0000259" key="2">
    <source>
        <dbReference type="SMART" id="SM01349"/>
    </source>
</evidence>
<gene>
    <name evidence="3" type="ORF">SVIM_LOCUS21494</name>
</gene>
<dbReference type="InterPro" id="IPR034085">
    <property type="entry name" value="TOG"/>
</dbReference>
<evidence type="ECO:0000313" key="3">
    <source>
        <dbReference type="EMBL" id="VFU22202.1"/>
    </source>
</evidence>
<accession>A0A6N2K2E5</accession>
<dbReference type="EMBL" id="CAADRP010000047">
    <property type="protein sequence ID" value="VFU22202.1"/>
    <property type="molecule type" value="Genomic_DNA"/>
</dbReference>
<feature type="domain" description="TOG" evidence="2">
    <location>
        <begin position="349"/>
        <end position="570"/>
    </location>
</feature>
<reference evidence="3" key="1">
    <citation type="submission" date="2019-03" db="EMBL/GenBank/DDBJ databases">
        <authorList>
            <person name="Mank J."/>
            <person name="Almeida P."/>
        </authorList>
    </citation>
    <scope>NUCLEOTIDE SEQUENCE</scope>
    <source>
        <strain evidence="3">78183</strain>
    </source>
</reference>
<evidence type="ECO:0000256" key="1">
    <source>
        <dbReference type="SAM" id="MobiDB-lite"/>
    </source>
</evidence>
<proteinExistence type="predicted"/>
<dbReference type="InterPro" id="IPR011989">
    <property type="entry name" value="ARM-like"/>
</dbReference>
<dbReference type="InterPro" id="IPR016024">
    <property type="entry name" value="ARM-type_fold"/>
</dbReference>
<dbReference type="SUPFAM" id="SSF48371">
    <property type="entry name" value="ARM repeat"/>
    <property type="match status" value="1"/>
</dbReference>
<dbReference type="SMART" id="SM01349">
    <property type="entry name" value="TOG"/>
    <property type="match status" value="2"/>
</dbReference>
<dbReference type="PANTHER" id="PTHR21567">
    <property type="entry name" value="CLASP"/>
    <property type="match status" value="1"/>
</dbReference>
<sequence>MALRPIVDNALPVAPERPKKNLQVVSVPLQKQSEVGVNDENKAPLPPSSSPIDYISSDNLKPISDPESKIQGLIERLDSKDWTNVCESLNNIRRFALYHSSLLLPFLEKVMSVVVKCMKNPRSALIKTSIMASSDIFYAFGDQLLDSISDAFDNLLLQLLLKASQDKKFVCEEADKALNAMVQSMTPLPLLNKLKPYVSHVNLRIRAKAAISISNFVSKMGLEGMDEFGLVSLVQVAADLLNDRLPEAREAARRIVISVYEAYTGSEEQKQEEWQSFCQSSLPPIHVHSLVKITSIILGPKMALKPIDNALPLPQEAIILGVNEENKTAASLPPADPIIDYISSGNLEPISDPESKIHGLVEELDSKDWTKSFLKCSDNGVVAEYVLYREKVVLVVVKAMKNPRSALCKTSIMASSDIFKVFGDQLLDSTNDAFDNLLLQLLLKASQDKRFVCEEADRALNAMVKSMTPLPLLNKLRPYVSHSNPRVRAKAAITISNSVSKMGLEGMNEFGLVLLVQMAADLLNDRLPEAREAARNIVTCIYEAYTRNEEQKQESWQNFCQSSLPPIHAQSMLFKVMEPCVGVVCKSI</sequence>
<feature type="region of interest" description="Disordered" evidence="1">
    <location>
        <begin position="33"/>
        <end position="52"/>
    </location>
</feature>
<dbReference type="GO" id="GO:0005881">
    <property type="term" value="C:cytoplasmic microtubule"/>
    <property type="evidence" value="ECO:0007669"/>
    <property type="project" value="TreeGrafter"/>
</dbReference>
<dbReference type="PANTHER" id="PTHR21567:SF65">
    <property type="entry name" value="ARM REPEAT SUPERFAMILY PROTEIN"/>
    <property type="match status" value="1"/>
</dbReference>
<protein>
    <recommendedName>
        <fullName evidence="2">TOG domain-containing protein</fullName>
    </recommendedName>
</protein>
<dbReference type="GO" id="GO:0000226">
    <property type="term" value="P:microtubule cytoskeleton organization"/>
    <property type="evidence" value="ECO:0007669"/>
    <property type="project" value="TreeGrafter"/>
</dbReference>